<feature type="domain" description="NB-ARC" evidence="4">
    <location>
        <begin position="53"/>
        <end position="212"/>
    </location>
</feature>
<dbReference type="EMBL" id="JACJPY010000028">
    <property type="protein sequence ID" value="MBD2150574.1"/>
    <property type="molecule type" value="Genomic_DNA"/>
</dbReference>
<dbReference type="InterPro" id="IPR011990">
    <property type="entry name" value="TPR-like_helical_dom_sf"/>
</dbReference>
<dbReference type="InterPro" id="IPR027417">
    <property type="entry name" value="P-loop_NTPase"/>
</dbReference>
<dbReference type="Gene3D" id="3.40.50.300">
    <property type="entry name" value="P-loop containing nucleotide triphosphate hydrolases"/>
    <property type="match status" value="1"/>
</dbReference>
<dbReference type="SUPFAM" id="SSF52540">
    <property type="entry name" value="P-loop containing nucleoside triphosphate hydrolases"/>
    <property type="match status" value="1"/>
</dbReference>
<dbReference type="PANTHER" id="PTHR45641:SF19">
    <property type="entry name" value="NEPHROCYSTIN-3"/>
    <property type="match status" value="1"/>
</dbReference>
<protein>
    <submittedName>
        <fullName evidence="5">Tetratricopeptide repeat protein</fullName>
    </submittedName>
</protein>
<dbReference type="Pfam" id="PF00931">
    <property type="entry name" value="NB-ARC"/>
    <property type="match status" value="1"/>
</dbReference>
<keyword evidence="2 3" id="KW-0802">TPR repeat</keyword>
<feature type="repeat" description="TPR" evidence="3">
    <location>
        <begin position="594"/>
        <end position="627"/>
    </location>
</feature>
<reference evidence="5" key="1">
    <citation type="journal article" date="2015" name="ISME J.">
        <title>Draft Genome Sequence of Streptomyces incarnatus NRRL8089, which Produces the Nucleoside Antibiotic Sinefungin.</title>
        <authorList>
            <person name="Oshima K."/>
            <person name="Hattori M."/>
            <person name="Shimizu H."/>
            <person name="Fukuda K."/>
            <person name="Nemoto M."/>
            <person name="Inagaki K."/>
            <person name="Tamura T."/>
        </authorList>
    </citation>
    <scope>NUCLEOTIDE SEQUENCE</scope>
    <source>
        <strain evidence="5">FACHB-1277</strain>
    </source>
</reference>
<gene>
    <name evidence="5" type="ORF">H6F44_10640</name>
</gene>
<evidence type="ECO:0000313" key="5">
    <source>
        <dbReference type="EMBL" id="MBD2150574.1"/>
    </source>
</evidence>
<dbReference type="InterPro" id="IPR019734">
    <property type="entry name" value="TPR_rpt"/>
</dbReference>
<dbReference type="SMART" id="SM00028">
    <property type="entry name" value="TPR"/>
    <property type="match status" value="5"/>
</dbReference>
<evidence type="ECO:0000313" key="6">
    <source>
        <dbReference type="Proteomes" id="UP000631421"/>
    </source>
</evidence>
<evidence type="ECO:0000256" key="2">
    <source>
        <dbReference type="ARBA" id="ARBA00022803"/>
    </source>
</evidence>
<evidence type="ECO:0000259" key="4">
    <source>
        <dbReference type="Pfam" id="PF00931"/>
    </source>
</evidence>
<keyword evidence="6" id="KW-1185">Reference proteome</keyword>
<dbReference type="RefSeq" id="WP_190350935.1">
    <property type="nucleotide sequence ID" value="NZ_JACJPY010000028.1"/>
</dbReference>
<accession>A0A926Z814</accession>
<dbReference type="PANTHER" id="PTHR45641">
    <property type="entry name" value="TETRATRICOPEPTIDE REPEAT PROTEIN (AFU_ORTHOLOGUE AFUA_6G03870)"/>
    <property type="match status" value="1"/>
</dbReference>
<comment type="caution">
    <text evidence="5">The sequence shown here is derived from an EMBL/GenBank/DDBJ whole genome shotgun (WGS) entry which is preliminary data.</text>
</comment>
<dbReference type="InterPro" id="IPR002182">
    <property type="entry name" value="NB-ARC"/>
</dbReference>
<name>A0A926Z814_9CYAN</name>
<evidence type="ECO:0000256" key="1">
    <source>
        <dbReference type="ARBA" id="ARBA00022737"/>
    </source>
</evidence>
<evidence type="ECO:0000256" key="3">
    <source>
        <dbReference type="PROSITE-ProRule" id="PRU00339"/>
    </source>
</evidence>
<sequence length="694" mass="79039">MSDQYNQTGISDSTFGDNAHIEIKQEINAPRQKQPIPDNVPVASPNFVGRVQELKDIYAKLQTGQGVSVCAVEGMGGLGKSELARRYAWEYRQEYAARYWFSLRGVGLAQAVVTFASRYLDLPEVMQSQTVEAQAEWCWQNWTPTEGKVLVILDDVTDLKSIPQQARPLADRFQILVTTRKRKLSPYFADIPLNVISEDEALELLRKFLGAARVNREEDAAKAICEDLGYLPLGVELAARYLQLDEDLSLGDYQQRLKITDESLALQETEEINAGRGVIAAFELSWQELSASTAKAAMLLGLFAPADIAWGLVEEIAADLIEVADLREGRKQLNNLYLIKAVDQERTRFAMHSLTREFLQWKLAQDSDTNRLFRETFVTSLLNKAKQIPQSPTRDLIAAVAPAIPHLDMLSREMLDDIPNLEEDLIWAFIGIARFYEGQSLYSSAMLFYQNCLENIKSYLGLEHPTVGTILENMAKIDTLQGDFGNAETRSLEAISVFKKVLGNYHQYVAYSLNSLANCYYEQCRYKKAEECLLQSQEIIRITLGEDSYLFAENLSNLANLYRIQQKFIEAESLFLNAFRILRTQFYDDDLRIATILNNLAELYKDQKKYKEAETLFSRSLSIWYQNLESCHIDIALGLNNLAECYRLQNKNGSEVKFLYLKAQEIMEKALGENHIKVKIIRANMRLFLKGQNL</sequence>
<dbReference type="Gene3D" id="1.25.40.10">
    <property type="entry name" value="Tetratricopeptide repeat domain"/>
    <property type="match status" value="2"/>
</dbReference>
<proteinExistence type="predicted"/>
<keyword evidence="1" id="KW-0677">Repeat</keyword>
<reference evidence="5" key="2">
    <citation type="submission" date="2020-08" db="EMBL/GenBank/DDBJ databases">
        <authorList>
            <person name="Chen M."/>
            <person name="Teng W."/>
            <person name="Zhao L."/>
            <person name="Hu C."/>
            <person name="Zhou Y."/>
            <person name="Han B."/>
            <person name="Song L."/>
            <person name="Shu W."/>
        </authorList>
    </citation>
    <scope>NUCLEOTIDE SEQUENCE</scope>
    <source>
        <strain evidence="5">FACHB-1277</strain>
    </source>
</reference>
<dbReference type="GO" id="GO:0043531">
    <property type="term" value="F:ADP binding"/>
    <property type="evidence" value="ECO:0007669"/>
    <property type="project" value="InterPro"/>
</dbReference>
<dbReference type="Proteomes" id="UP000631421">
    <property type="component" value="Unassembled WGS sequence"/>
</dbReference>
<organism evidence="5 6">
    <name type="scientific">Pseudanabaena cinerea FACHB-1277</name>
    <dbReference type="NCBI Taxonomy" id="2949581"/>
    <lineage>
        <taxon>Bacteria</taxon>
        <taxon>Bacillati</taxon>
        <taxon>Cyanobacteriota</taxon>
        <taxon>Cyanophyceae</taxon>
        <taxon>Pseudanabaenales</taxon>
        <taxon>Pseudanabaenaceae</taxon>
        <taxon>Pseudanabaena</taxon>
        <taxon>Pseudanabaena cinerea</taxon>
    </lineage>
</organism>
<dbReference type="Pfam" id="PF13424">
    <property type="entry name" value="TPR_12"/>
    <property type="match status" value="2"/>
</dbReference>
<dbReference type="PRINTS" id="PR00364">
    <property type="entry name" value="DISEASERSIST"/>
</dbReference>
<dbReference type="AlphaFoldDB" id="A0A926Z814"/>
<dbReference type="SUPFAM" id="SSF48452">
    <property type="entry name" value="TPR-like"/>
    <property type="match status" value="2"/>
</dbReference>
<dbReference type="PROSITE" id="PS50005">
    <property type="entry name" value="TPR"/>
    <property type="match status" value="1"/>
</dbReference>